<evidence type="ECO:0000313" key="1">
    <source>
        <dbReference type="EMBL" id="KAJ1674899.1"/>
    </source>
</evidence>
<organism evidence="1 2">
    <name type="scientific">Spiromyces aspiralis</name>
    <dbReference type="NCBI Taxonomy" id="68401"/>
    <lineage>
        <taxon>Eukaryota</taxon>
        <taxon>Fungi</taxon>
        <taxon>Fungi incertae sedis</taxon>
        <taxon>Zoopagomycota</taxon>
        <taxon>Kickxellomycotina</taxon>
        <taxon>Kickxellomycetes</taxon>
        <taxon>Kickxellales</taxon>
        <taxon>Kickxellaceae</taxon>
        <taxon>Spiromyces</taxon>
    </lineage>
</organism>
<sequence length="346" mass="39189">MARTKRVPKGKKESGMEVDSNGSDHEAPEAHSEVKMEVEEANVDRKPKISDSDSENESLKMEVGRNAKPEIDSSHNGINDNSNGSGFDDNNDDEVVKEIPVYLAQSAADYLHVFQYPLWESRSALKYNVPPLDARIKPSYNLVEIDLPIDTQDEMYNQNRGMELAVGLTEGETTMANPGRLLDIQTFISKVVPNQAQFMAGVYENGKYYELHLTPVKDSLQLRPSLKYLDKIDEKIKAATLPDEDEAEEEEEVAKPKAKAIQVQIRTAEAEEELRRKQNTLAYQQKKLKEEPWQRLDYYQELSDESYMARESLVATRYGPLECKTSKLDYLNQISAFGGELQPSST</sequence>
<accession>A0ACC1HKS5</accession>
<dbReference type="Proteomes" id="UP001145114">
    <property type="component" value="Unassembled WGS sequence"/>
</dbReference>
<keyword evidence="2" id="KW-1185">Reference proteome</keyword>
<evidence type="ECO:0000313" key="2">
    <source>
        <dbReference type="Proteomes" id="UP001145114"/>
    </source>
</evidence>
<protein>
    <submittedName>
        <fullName evidence="1">Uncharacterized protein</fullName>
    </submittedName>
</protein>
<reference evidence="1" key="1">
    <citation type="submission" date="2022-06" db="EMBL/GenBank/DDBJ databases">
        <title>Phylogenomic reconstructions and comparative analyses of Kickxellomycotina fungi.</title>
        <authorList>
            <person name="Reynolds N.K."/>
            <person name="Stajich J.E."/>
            <person name="Barry K."/>
            <person name="Grigoriev I.V."/>
            <person name="Crous P."/>
            <person name="Smith M.E."/>
        </authorList>
    </citation>
    <scope>NUCLEOTIDE SEQUENCE</scope>
    <source>
        <strain evidence="1">RSA 2271</strain>
    </source>
</reference>
<proteinExistence type="predicted"/>
<gene>
    <name evidence="1" type="ORF">EV182_002335</name>
</gene>
<name>A0ACC1HKS5_9FUNG</name>
<dbReference type="EMBL" id="JAMZIH010005613">
    <property type="protein sequence ID" value="KAJ1674899.1"/>
    <property type="molecule type" value="Genomic_DNA"/>
</dbReference>
<comment type="caution">
    <text evidence="1">The sequence shown here is derived from an EMBL/GenBank/DDBJ whole genome shotgun (WGS) entry which is preliminary data.</text>
</comment>